<dbReference type="RefSeq" id="WP_166232599.1">
    <property type="nucleotide sequence ID" value="NZ_CP049865.1"/>
</dbReference>
<dbReference type="GO" id="GO:0016209">
    <property type="term" value="F:antioxidant activity"/>
    <property type="evidence" value="ECO:0007669"/>
    <property type="project" value="InterPro"/>
</dbReference>
<evidence type="ECO:0000256" key="5">
    <source>
        <dbReference type="ARBA" id="ARBA00023284"/>
    </source>
</evidence>
<evidence type="ECO:0000313" key="8">
    <source>
        <dbReference type="EMBL" id="QIK71825.1"/>
    </source>
</evidence>
<keyword evidence="3" id="KW-0812">Transmembrane</keyword>
<dbReference type="KEGG" id="prv:G7070_05460"/>
<dbReference type="PROSITE" id="PS51257">
    <property type="entry name" value="PROKAR_LIPOPROTEIN"/>
    <property type="match status" value="1"/>
</dbReference>
<keyword evidence="6" id="KW-0732">Signal</keyword>
<proteinExistence type="predicted"/>
<gene>
    <name evidence="8" type="ORF">G7070_05460</name>
</gene>
<keyword evidence="4" id="KW-1015">Disulfide bond</keyword>
<dbReference type="Pfam" id="PF00578">
    <property type="entry name" value="AhpC-TSA"/>
    <property type="match status" value="1"/>
</dbReference>
<accession>A0A6G7Y4T2</accession>
<dbReference type="InterPro" id="IPR013766">
    <property type="entry name" value="Thioredoxin_domain"/>
</dbReference>
<keyword evidence="3" id="KW-0735">Signal-anchor</keyword>
<feature type="chain" id="PRO_5039598516" evidence="6">
    <location>
        <begin position="18"/>
        <end position="201"/>
    </location>
</feature>
<evidence type="ECO:0000256" key="1">
    <source>
        <dbReference type="ARBA" id="ARBA00004196"/>
    </source>
</evidence>
<dbReference type="InterPro" id="IPR017937">
    <property type="entry name" value="Thioredoxin_CS"/>
</dbReference>
<evidence type="ECO:0000256" key="4">
    <source>
        <dbReference type="ARBA" id="ARBA00023157"/>
    </source>
</evidence>
<evidence type="ECO:0000256" key="3">
    <source>
        <dbReference type="ARBA" id="ARBA00022968"/>
    </source>
</evidence>
<dbReference type="GO" id="GO:0016491">
    <property type="term" value="F:oxidoreductase activity"/>
    <property type="evidence" value="ECO:0007669"/>
    <property type="project" value="InterPro"/>
</dbReference>
<evidence type="ECO:0000256" key="6">
    <source>
        <dbReference type="SAM" id="SignalP"/>
    </source>
</evidence>
<dbReference type="Gene3D" id="3.40.30.10">
    <property type="entry name" value="Glutaredoxin"/>
    <property type="match status" value="1"/>
</dbReference>
<evidence type="ECO:0000256" key="2">
    <source>
        <dbReference type="ARBA" id="ARBA00022748"/>
    </source>
</evidence>
<dbReference type="EMBL" id="CP049865">
    <property type="protein sequence ID" value="QIK71825.1"/>
    <property type="molecule type" value="Genomic_DNA"/>
</dbReference>
<evidence type="ECO:0000259" key="7">
    <source>
        <dbReference type="PROSITE" id="PS51352"/>
    </source>
</evidence>
<dbReference type="PROSITE" id="PS51352">
    <property type="entry name" value="THIOREDOXIN_2"/>
    <property type="match status" value="1"/>
</dbReference>
<dbReference type="PANTHER" id="PTHR42852">
    <property type="entry name" value="THIOL:DISULFIDE INTERCHANGE PROTEIN DSBE"/>
    <property type="match status" value="1"/>
</dbReference>
<dbReference type="InterPro" id="IPR036249">
    <property type="entry name" value="Thioredoxin-like_sf"/>
</dbReference>
<reference evidence="8 9" key="1">
    <citation type="submission" date="2020-03" db="EMBL/GenBank/DDBJ databases">
        <title>Propioniciclava sp. nov., isolated from Hydrophilus acuminatus.</title>
        <authorList>
            <person name="Hyun D.-W."/>
            <person name="Bae J.-W."/>
        </authorList>
    </citation>
    <scope>NUCLEOTIDE SEQUENCE [LARGE SCALE GENOMIC DNA]</scope>
    <source>
        <strain evidence="8 9">HDW11</strain>
    </source>
</reference>
<keyword evidence="5" id="KW-0676">Redox-active center</keyword>
<protein>
    <submittedName>
        <fullName evidence="8">TlpA family protein disulfide reductase</fullName>
    </submittedName>
</protein>
<dbReference type="SUPFAM" id="SSF52833">
    <property type="entry name" value="Thioredoxin-like"/>
    <property type="match status" value="1"/>
</dbReference>
<dbReference type="Proteomes" id="UP000501058">
    <property type="component" value="Chromosome"/>
</dbReference>
<dbReference type="GO" id="GO:0030313">
    <property type="term" value="C:cell envelope"/>
    <property type="evidence" value="ECO:0007669"/>
    <property type="project" value="UniProtKB-SubCell"/>
</dbReference>
<organism evidence="8 9">
    <name type="scientific">Propioniciclava coleopterorum</name>
    <dbReference type="NCBI Taxonomy" id="2714937"/>
    <lineage>
        <taxon>Bacteria</taxon>
        <taxon>Bacillati</taxon>
        <taxon>Actinomycetota</taxon>
        <taxon>Actinomycetes</taxon>
        <taxon>Propionibacteriales</taxon>
        <taxon>Propionibacteriaceae</taxon>
        <taxon>Propioniciclava</taxon>
    </lineage>
</organism>
<dbReference type="CDD" id="cd02966">
    <property type="entry name" value="TlpA_like_family"/>
    <property type="match status" value="1"/>
</dbReference>
<name>A0A6G7Y4T2_9ACTN</name>
<keyword evidence="2" id="KW-0201">Cytochrome c-type biogenesis</keyword>
<dbReference type="AlphaFoldDB" id="A0A6G7Y4T2"/>
<dbReference type="GO" id="GO:0017004">
    <property type="term" value="P:cytochrome complex assembly"/>
    <property type="evidence" value="ECO:0007669"/>
    <property type="project" value="UniProtKB-KW"/>
</dbReference>
<dbReference type="InterPro" id="IPR000866">
    <property type="entry name" value="AhpC/TSA"/>
</dbReference>
<comment type="subcellular location">
    <subcellularLocation>
        <location evidence="1">Cell envelope</location>
    </subcellularLocation>
</comment>
<feature type="domain" description="Thioredoxin" evidence="7">
    <location>
        <begin position="58"/>
        <end position="198"/>
    </location>
</feature>
<keyword evidence="9" id="KW-1185">Reference proteome</keyword>
<feature type="signal peptide" evidence="6">
    <location>
        <begin position="1"/>
        <end position="17"/>
    </location>
</feature>
<dbReference type="InterPro" id="IPR050553">
    <property type="entry name" value="Thioredoxin_ResA/DsbE_sf"/>
</dbReference>
<dbReference type="PROSITE" id="PS00194">
    <property type="entry name" value="THIOREDOXIN_1"/>
    <property type="match status" value="1"/>
</dbReference>
<sequence>MRARAIVAAFVAAAALAGCVGPSAPSGPMPEVSVDPALVAQREAAGIADCPVTPASAQPVGGGLPDLVLGCLGSGRQVNLAALRGTPMVINFWAQWCAPCRAEAPHLKEYAELAGDDVLLLGIDYADPDPGLALDFAQYAGWTYPQLTDPLKQTAGPVRFSGIPVTIFVDAQGRIVHRTVGAVGSTQQLVDATEQYLGVTL</sequence>
<dbReference type="PANTHER" id="PTHR42852:SF6">
    <property type="entry name" value="THIOL:DISULFIDE INTERCHANGE PROTEIN DSBE"/>
    <property type="match status" value="1"/>
</dbReference>
<evidence type="ECO:0000313" key="9">
    <source>
        <dbReference type="Proteomes" id="UP000501058"/>
    </source>
</evidence>